<keyword evidence="1" id="KW-1133">Transmembrane helix</keyword>
<proteinExistence type="predicted"/>
<name>A0A974S7E7_9CAUL</name>
<evidence type="ECO:0000256" key="1">
    <source>
        <dbReference type="SAM" id="Phobius"/>
    </source>
</evidence>
<evidence type="ECO:0000313" key="2">
    <source>
        <dbReference type="EMBL" id="QQZ49745.1"/>
    </source>
</evidence>
<sequence>MLTAFSQLASGRLARRIGLVNTMVFTHIPANICLMLVAFAPACPSPSACCWCAPPSRPWMCRRARPTSWPSSPRPSARRPPA</sequence>
<dbReference type="AlphaFoldDB" id="A0A974S7E7"/>
<accession>A0A974S7E7</accession>
<reference evidence="2" key="1">
    <citation type="submission" date="2021-01" db="EMBL/GenBank/DDBJ databases">
        <title>Genome sequence of Phenylobacterium sp. 20VBR1 isolated from a valley glaceir, Ny-Alesund, Svalbard.</title>
        <authorList>
            <person name="Thomas F.A."/>
            <person name="Krishnan K.P."/>
            <person name="Sinha R.K."/>
        </authorList>
    </citation>
    <scope>NUCLEOTIDE SEQUENCE</scope>
    <source>
        <strain evidence="2">20VBR1</strain>
    </source>
</reference>
<dbReference type="EMBL" id="CP068570">
    <property type="protein sequence ID" value="QQZ49745.1"/>
    <property type="molecule type" value="Genomic_DNA"/>
</dbReference>
<protein>
    <submittedName>
        <fullName evidence="2">Uncharacterized protein</fullName>
    </submittedName>
</protein>
<gene>
    <name evidence="2" type="ORF">JKL49_23435</name>
</gene>
<dbReference type="PANTHER" id="PTHR23520">
    <property type="entry name" value="TRANSPORTER, PUTATIVE (AFU_ORTHOLOGUE AFUA_3G04000)-RELATED"/>
    <property type="match status" value="1"/>
</dbReference>
<keyword evidence="1" id="KW-0472">Membrane</keyword>
<feature type="transmembrane region" description="Helical" evidence="1">
    <location>
        <begin position="20"/>
        <end position="40"/>
    </location>
</feature>
<keyword evidence="1" id="KW-0812">Transmembrane</keyword>
<organism evidence="2">
    <name type="scientific">Phenylobacterium glaciei</name>
    <dbReference type="NCBI Taxonomy" id="2803784"/>
    <lineage>
        <taxon>Bacteria</taxon>
        <taxon>Pseudomonadati</taxon>
        <taxon>Pseudomonadota</taxon>
        <taxon>Alphaproteobacteria</taxon>
        <taxon>Caulobacterales</taxon>
        <taxon>Caulobacteraceae</taxon>
        <taxon>Phenylobacterium</taxon>
    </lineage>
</organism>
<dbReference type="PANTHER" id="PTHR23520:SF5">
    <property type="entry name" value="TRANSPORTER, PUTATIVE (AFU_ORTHOLOGUE AFUA_3G04000)-RELATED"/>
    <property type="match status" value="1"/>
</dbReference>